<dbReference type="PANTHER" id="PTHR10953:SF102">
    <property type="entry name" value="ADENYLYLTRANSFERASE AND SULFURTRANSFERASE MOCS3"/>
    <property type="match status" value="1"/>
</dbReference>
<dbReference type="InterPro" id="IPR035985">
    <property type="entry name" value="Ubiquitin-activating_enz"/>
</dbReference>
<dbReference type="RefSeq" id="WP_379879600.1">
    <property type="nucleotide sequence ID" value="NZ_JBHPON010000001.1"/>
</dbReference>
<accession>A0ABW1KUT8</accession>
<dbReference type="InterPro" id="IPR045886">
    <property type="entry name" value="ThiF/MoeB/HesA"/>
</dbReference>
<keyword evidence="3" id="KW-1185">Reference proteome</keyword>
<reference evidence="2 3" key="1">
    <citation type="submission" date="2024-09" db="EMBL/GenBank/DDBJ databases">
        <authorList>
            <person name="Zhang Z.-H."/>
        </authorList>
    </citation>
    <scope>NUCLEOTIDE SEQUENCE [LARGE SCALE GENOMIC DNA]</scope>
    <source>
        <strain evidence="2 3">HHTR114</strain>
    </source>
</reference>
<dbReference type="Proteomes" id="UP001596116">
    <property type="component" value="Unassembled WGS sequence"/>
</dbReference>
<dbReference type="EMBL" id="JBHPON010000001">
    <property type="protein sequence ID" value="MFC6035070.1"/>
    <property type="molecule type" value="Genomic_DNA"/>
</dbReference>
<dbReference type="PANTHER" id="PTHR10953">
    <property type="entry name" value="UBIQUITIN-ACTIVATING ENZYME E1"/>
    <property type="match status" value="1"/>
</dbReference>
<dbReference type="Gene3D" id="3.40.50.720">
    <property type="entry name" value="NAD(P)-binding Rossmann-like Domain"/>
    <property type="match status" value="1"/>
</dbReference>
<protein>
    <submittedName>
        <fullName evidence="2">HesA/MoeB/ThiF family protein</fullName>
    </submittedName>
</protein>
<dbReference type="SUPFAM" id="SSF69572">
    <property type="entry name" value="Activating enzymes of the ubiquitin-like proteins"/>
    <property type="match status" value="1"/>
</dbReference>
<sequence>MTPEERERYARHILLREVGGQGQQKLIAARVLVVGAGGLGSPILSYLAAAGVGTIGISDSDAVSLSNLQRQILFRTEDVGREKTAAAKDALAQLNPHVKVVTHPRITQENAQEIIAAYDLVVEGVDNFAARYVLNRACLVAEKPLVSAAVGRFEGQLATFKPFAQPGVLPCYRCFVPEEPPRDQQVNCAEEGVLGAVTGVMGTLAAMEVLKELLSIGDSLAGRLMIYDGLSASFRTVRLNADPACPDCSAHGSK</sequence>
<comment type="caution">
    <text evidence="2">The sequence shown here is derived from an EMBL/GenBank/DDBJ whole genome shotgun (WGS) entry which is preliminary data.</text>
</comment>
<evidence type="ECO:0000313" key="2">
    <source>
        <dbReference type="EMBL" id="MFC6035070.1"/>
    </source>
</evidence>
<evidence type="ECO:0000313" key="3">
    <source>
        <dbReference type="Proteomes" id="UP001596116"/>
    </source>
</evidence>
<proteinExistence type="predicted"/>
<evidence type="ECO:0000259" key="1">
    <source>
        <dbReference type="Pfam" id="PF00899"/>
    </source>
</evidence>
<gene>
    <name evidence="2" type="ORF">ACFMB1_05910</name>
</gene>
<dbReference type="NCBIfam" id="NF004281">
    <property type="entry name" value="PRK05690.1"/>
    <property type="match status" value="1"/>
</dbReference>
<organism evidence="2 3">
    <name type="scientific">Hyphococcus aureus</name>
    <dbReference type="NCBI Taxonomy" id="2666033"/>
    <lineage>
        <taxon>Bacteria</taxon>
        <taxon>Pseudomonadati</taxon>
        <taxon>Pseudomonadota</taxon>
        <taxon>Alphaproteobacteria</taxon>
        <taxon>Parvularculales</taxon>
        <taxon>Parvularculaceae</taxon>
        <taxon>Hyphococcus</taxon>
    </lineage>
</organism>
<dbReference type="InterPro" id="IPR000594">
    <property type="entry name" value="ThiF_NAD_FAD-bd"/>
</dbReference>
<dbReference type="Pfam" id="PF00899">
    <property type="entry name" value="ThiF"/>
    <property type="match status" value="1"/>
</dbReference>
<feature type="domain" description="THIF-type NAD/FAD binding fold" evidence="1">
    <location>
        <begin position="9"/>
        <end position="246"/>
    </location>
</feature>
<dbReference type="CDD" id="cd00757">
    <property type="entry name" value="ThiF_MoeB_HesA_family"/>
    <property type="match status" value="1"/>
</dbReference>
<name>A0ABW1KUT8_9PROT</name>